<dbReference type="PROSITE" id="PS50105">
    <property type="entry name" value="SAM_DOMAIN"/>
    <property type="match status" value="1"/>
</dbReference>
<dbReference type="CDD" id="cd09556">
    <property type="entry name" value="SAM_VTS1_fungal"/>
    <property type="match status" value="1"/>
</dbReference>
<evidence type="ECO:0000256" key="1">
    <source>
        <dbReference type="ARBA" id="ARBA00004201"/>
    </source>
</evidence>
<dbReference type="InterPro" id="IPR050897">
    <property type="entry name" value="SMAUG/VTS1_RNA-bind"/>
</dbReference>
<dbReference type="InterPro" id="IPR037635">
    <property type="entry name" value="VTS1_SAM"/>
</dbReference>
<feature type="region of interest" description="Disordered" evidence="9">
    <location>
        <begin position="230"/>
        <end position="249"/>
    </location>
</feature>
<dbReference type="PANTHER" id="PTHR12515:SF5">
    <property type="entry name" value="PROTEIN SMAUG"/>
    <property type="match status" value="1"/>
</dbReference>
<evidence type="ECO:0000313" key="12">
    <source>
        <dbReference type="Proteomes" id="UP001629113"/>
    </source>
</evidence>
<feature type="compositionally biased region" description="Low complexity" evidence="9">
    <location>
        <begin position="41"/>
        <end position="61"/>
    </location>
</feature>
<evidence type="ECO:0000259" key="10">
    <source>
        <dbReference type="PROSITE" id="PS50105"/>
    </source>
</evidence>
<dbReference type="InterPro" id="IPR057327">
    <property type="entry name" value="Vts1_dom"/>
</dbReference>
<feature type="compositionally biased region" description="Polar residues" evidence="9">
    <location>
        <begin position="232"/>
        <end position="249"/>
    </location>
</feature>
<keyword evidence="4" id="KW-0963">Cytoplasm</keyword>
<name>A0ABR4PYW6_9HELO</name>
<evidence type="ECO:0000256" key="3">
    <source>
        <dbReference type="ARBA" id="ARBA00007325"/>
    </source>
</evidence>
<feature type="region of interest" description="Disordered" evidence="9">
    <location>
        <begin position="522"/>
        <end position="556"/>
    </location>
</feature>
<dbReference type="InterPro" id="IPR001660">
    <property type="entry name" value="SAM"/>
</dbReference>
<organism evidence="11 12">
    <name type="scientific">Phlyctema vagabunda</name>
    <dbReference type="NCBI Taxonomy" id="108571"/>
    <lineage>
        <taxon>Eukaryota</taxon>
        <taxon>Fungi</taxon>
        <taxon>Dikarya</taxon>
        <taxon>Ascomycota</taxon>
        <taxon>Pezizomycotina</taxon>
        <taxon>Leotiomycetes</taxon>
        <taxon>Helotiales</taxon>
        <taxon>Dermateaceae</taxon>
        <taxon>Phlyctema</taxon>
    </lineage>
</organism>
<reference evidence="11 12" key="1">
    <citation type="submission" date="2024-06" db="EMBL/GenBank/DDBJ databases">
        <title>Complete genome of Phlyctema vagabunda strain 19-DSS-EL-015.</title>
        <authorList>
            <person name="Fiorenzani C."/>
        </authorList>
    </citation>
    <scope>NUCLEOTIDE SEQUENCE [LARGE SCALE GENOMIC DNA]</scope>
    <source>
        <strain evidence="11 12">19-DSS-EL-015</strain>
    </source>
</reference>
<dbReference type="SUPFAM" id="SSF47769">
    <property type="entry name" value="SAM/Pointed domain"/>
    <property type="match status" value="1"/>
</dbReference>
<comment type="function">
    <text evidence="8">RNA-binding protein involved in post-transcriptional regulation through transcript degradation.</text>
</comment>
<dbReference type="Gene3D" id="1.10.150.50">
    <property type="entry name" value="Transcription Factor, Ets-1"/>
    <property type="match status" value="1"/>
</dbReference>
<feature type="region of interest" description="Disordered" evidence="9">
    <location>
        <begin position="1"/>
        <end position="76"/>
    </location>
</feature>
<evidence type="ECO:0000256" key="7">
    <source>
        <dbReference type="ARBA" id="ARBA00024136"/>
    </source>
</evidence>
<dbReference type="InterPro" id="IPR013761">
    <property type="entry name" value="SAM/pointed_sf"/>
</dbReference>
<keyword evidence="12" id="KW-1185">Reference proteome</keyword>
<feature type="compositionally biased region" description="Polar residues" evidence="9">
    <location>
        <begin position="1"/>
        <end position="26"/>
    </location>
</feature>
<feature type="domain" description="SAM" evidence="10">
    <location>
        <begin position="556"/>
        <end position="614"/>
    </location>
</feature>
<evidence type="ECO:0000256" key="2">
    <source>
        <dbReference type="ARBA" id="ARBA00004514"/>
    </source>
</evidence>
<comment type="caution">
    <text evidence="11">The sequence shown here is derived from an EMBL/GenBank/DDBJ whole genome shotgun (WGS) entry which is preliminary data.</text>
</comment>
<comment type="subunit">
    <text evidence="6">Monomer. Binds to RNA.</text>
</comment>
<evidence type="ECO:0000256" key="8">
    <source>
        <dbReference type="ARBA" id="ARBA00054767"/>
    </source>
</evidence>
<comment type="subcellular location">
    <subcellularLocation>
        <location evidence="1">Cytoplasm</location>
        <location evidence="1">P-body</location>
    </subcellularLocation>
    <subcellularLocation>
        <location evidence="2">Cytoplasm</location>
        <location evidence="2">Cytosol</location>
    </subcellularLocation>
</comment>
<dbReference type="EMBL" id="JBFCZG010000001">
    <property type="protein sequence ID" value="KAL3428332.1"/>
    <property type="molecule type" value="Genomic_DNA"/>
</dbReference>
<feature type="region of interest" description="Disordered" evidence="9">
    <location>
        <begin position="404"/>
        <end position="426"/>
    </location>
</feature>
<gene>
    <name evidence="11" type="ORF">PVAG01_01841</name>
</gene>
<evidence type="ECO:0000256" key="4">
    <source>
        <dbReference type="ARBA" id="ARBA00022490"/>
    </source>
</evidence>
<dbReference type="Proteomes" id="UP001629113">
    <property type="component" value="Unassembled WGS sequence"/>
</dbReference>
<keyword evidence="5" id="KW-0694">RNA-binding</keyword>
<dbReference type="PANTHER" id="PTHR12515">
    <property type="entry name" value="STERILE ALPHA MOTIF DOMAIN CONTAINING PROTEIN 4-RELATED"/>
    <property type="match status" value="1"/>
</dbReference>
<evidence type="ECO:0000256" key="9">
    <source>
        <dbReference type="SAM" id="MobiDB-lite"/>
    </source>
</evidence>
<evidence type="ECO:0000256" key="5">
    <source>
        <dbReference type="ARBA" id="ARBA00022884"/>
    </source>
</evidence>
<sequence>MLNMSASHLPNRNSTPESNTASSLRPPSSRAIGAGHQLRQSADMAAYSSSPSASRIRPSSDFYGTQQGHGQAGVENDASDKIAQQWIADIDQYETTLEEMAAATLDQDFKDELSAIEQWFRVLSEAERTAALYALLQQTTQVQIRFFIQVLQQMGKNHPMSGVLSPANFDKDPMSNRLSDAMNRLSVDGSRNSLTRPPPTPSTKRHSGLDPSTINAMFPDAAAAIATEKAKFTQQTGNPPSSNRNSTAYDSRTSLVAPTISAPADGGDNNSGNPPPSPWGSRSNDQAARPKSSSGQPPMGQFMQPPASASLRSPRPQMAGSQTLQNTTINAPDNQNMDLPLLSPYNAGNGNWASMVNTPMVPSFNTGNSTTQADMVANATAMKLAALSTVNNRFALDDVRKYRRARSNDGHPSNGQGPISPGLQGGNVPGANVVMINEHGQVLSRDQVMALQAQQNAAFAGRRSRPSSPGLAMQGGGFGQMGFASPQNNGYLAAYDGSSPLLNTGMGSLNVGQFGLGGGHEGYLSDHSEMARGRSPRGRRGSSKPPEDPTDPSLLQDIPSWLRSLRLHKYTDNLKDMNWTELVELDEKALEDRGVNALGARRKMLKVFEQVKEAKAEGKLS</sequence>
<feature type="region of interest" description="Disordered" evidence="9">
    <location>
        <begin position="184"/>
        <end position="214"/>
    </location>
</feature>
<evidence type="ECO:0000313" key="11">
    <source>
        <dbReference type="EMBL" id="KAL3428332.1"/>
    </source>
</evidence>
<evidence type="ECO:0000256" key="6">
    <source>
        <dbReference type="ARBA" id="ARBA00024046"/>
    </source>
</evidence>
<proteinExistence type="inferred from homology"/>
<dbReference type="SMART" id="SM00454">
    <property type="entry name" value="SAM"/>
    <property type="match status" value="1"/>
</dbReference>
<feature type="compositionally biased region" description="Basic and acidic residues" evidence="9">
    <location>
        <begin position="523"/>
        <end position="532"/>
    </location>
</feature>
<feature type="region of interest" description="Disordered" evidence="9">
    <location>
        <begin position="258"/>
        <end position="320"/>
    </location>
</feature>
<comment type="similarity">
    <text evidence="3">Belongs to the VTS1 family.</text>
</comment>
<dbReference type="Pfam" id="PF07647">
    <property type="entry name" value="SAM_2"/>
    <property type="match status" value="1"/>
</dbReference>
<dbReference type="Pfam" id="PF25479">
    <property type="entry name" value="Vts1"/>
    <property type="match status" value="1"/>
</dbReference>
<protein>
    <recommendedName>
        <fullName evidence="7">RNA-binding protein VTS1</fullName>
    </recommendedName>
</protein>
<feature type="compositionally biased region" description="Low complexity" evidence="9">
    <location>
        <begin position="295"/>
        <end position="316"/>
    </location>
</feature>
<accession>A0ABR4PYW6</accession>